<dbReference type="Proteomes" id="UP001612415">
    <property type="component" value="Unassembled WGS sequence"/>
</dbReference>
<evidence type="ECO:0000313" key="1">
    <source>
        <dbReference type="EMBL" id="MFI5675374.1"/>
    </source>
</evidence>
<protein>
    <recommendedName>
        <fullName evidence="3">HEAT repeat domain-containing protein</fullName>
    </recommendedName>
</protein>
<evidence type="ECO:0000313" key="2">
    <source>
        <dbReference type="Proteomes" id="UP001612415"/>
    </source>
</evidence>
<dbReference type="RefSeq" id="WP_398656188.1">
    <property type="nucleotide sequence ID" value="NZ_JBITDC010000004.1"/>
</dbReference>
<accession>A0ABW7XZ51</accession>
<sequence>MRWFGSGEDSGGERLWRAYLEADHVRFIVEERLREAEEERAEIRKRLLGSDVVPVLRESLRAGRGSLAVLNLLREVGADRPDVVHALLPELYECCLSINKPGIWGREVVRTLAASVALHDELAPLVDRTLRDEVSDVFAMRALVMLLDDLDDLDDIGATALLARWRRAVLASPDVDVREIAEEYPVADGADAPAAADGD</sequence>
<name>A0ABW7XZ51_STRCE</name>
<proteinExistence type="predicted"/>
<dbReference type="EMBL" id="JBITDC010000004">
    <property type="protein sequence ID" value="MFI5675374.1"/>
    <property type="molecule type" value="Genomic_DNA"/>
</dbReference>
<gene>
    <name evidence="1" type="ORF">ACIA8P_11985</name>
</gene>
<organism evidence="1 2">
    <name type="scientific">Streptomyces cellulosae</name>
    <dbReference type="NCBI Taxonomy" id="1968"/>
    <lineage>
        <taxon>Bacteria</taxon>
        <taxon>Bacillati</taxon>
        <taxon>Actinomycetota</taxon>
        <taxon>Actinomycetes</taxon>
        <taxon>Kitasatosporales</taxon>
        <taxon>Streptomycetaceae</taxon>
        <taxon>Streptomyces</taxon>
    </lineage>
</organism>
<reference evidence="1 2" key="1">
    <citation type="submission" date="2024-10" db="EMBL/GenBank/DDBJ databases">
        <title>The Natural Products Discovery Center: Release of the First 8490 Sequenced Strains for Exploring Actinobacteria Biosynthetic Diversity.</title>
        <authorList>
            <person name="Kalkreuter E."/>
            <person name="Kautsar S.A."/>
            <person name="Yang D."/>
            <person name="Bader C.D."/>
            <person name="Teijaro C.N."/>
            <person name="Fluegel L."/>
            <person name="Davis C.M."/>
            <person name="Simpson J.R."/>
            <person name="Lauterbach L."/>
            <person name="Steele A.D."/>
            <person name="Gui C."/>
            <person name="Meng S."/>
            <person name="Li G."/>
            <person name="Viehrig K."/>
            <person name="Ye F."/>
            <person name="Su P."/>
            <person name="Kiefer A.F."/>
            <person name="Nichols A."/>
            <person name="Cepeda A.J."/>
            <person name="Yan W."/>
            <person name="Fan B."/>
            <person name="Jiang Y."/>
            <person name="Adhikari A."/>
            <person name="Zheng C.-J."/>
            <person name="Schuster L."/>
            <person name="Cowan T.M."/>
            <person name="Smanski M.J."/>
            <person name="Chevrette M.G."/>
            <person name="De Carvalho L.P.S."/>
            <person name="Shen B."/>
        </authorList>
    </citation>
    <scope>NUCLEOTIDE SEQUENCE [LARGE SCALE GENOMIC DNA]</scope>
    <source>
        <strain evidence="1 2">NPDC051599</strain>
    </source>
</reference>
<evidence type="ECO:0008006" key="3">
    <source>
        <dbReference type="Google" id="ProtNLM"/>
    </source>
</evidence>
<keyword evidence="2" id="KW-1185">Reference proteome</keyword>
<comment type="caution">
    <text evidence="1">The sequence shown here is derived from an EMBL/GenBank/DDBJ whole genome shotgun (WGS) entry which is preliminary data.</text>
</comment>